<dbReference type="AlphaFoldDB" id="A0A645BCG7"/>
<proteinExistence type="predicted"/>
<evidence type="ECO:0000313" key="1">
    <source>
        <dbReference type="EMBL" id="MPM62786.1"/>
    </source>
</evidence>
<accession>A0A645BCG7</accession>
<dbReference type="EMBL" id="VSSQ01019045">
    <property type="protein sequence ID" value="MPM62786.1"/>
    <property type="molecule type" value="Genomic_DNA"/>
</dbReference>
<name>A0A645BCG7_9ZZZZ</name>
<sequence>MGSKYKVTANAVGSTLFSICKGKVKLFDVRVFVVNEYDLFIPESENKLFFELPFSFGVNGITIWRGSGHYSARVADESIAIVKSITPGIDYFDQQNNSAVVRVTPLKSGTTKLIVTDNITRQSHAVNVVVY</sequence>
<comment type="caution">
    <text evidence="1">The sequence shown here is derived from an EMBL/GenBank/DDBJ whole genome shotgun (WGS) entry which is preliminary data.</text>
</comment>
<gene>
    <name evidence="1" type="ORF">SDC9_109664</name>
</gene>
<organism evidence="1">
    <name type="scientific">bioreactor metagenome</name>
    <dbReference type="NCBI Taxonomy" id="1076179"/>
    <lineage>
        <taxon>unclassified sequences</taxon>
        <taxon>metagenomes</taxon>
        <taxon>ecological metagenomes</taxon>
    </lineage>
</organism>
<reference evidence="1" key="1">
    <citation type="submission" date="2019-08" db="EMBL/GenBank/DDBJ databases">
        <authorList>
            <person name="Kucharzyk K."/>
            <person name="Murdoch R.W."/>
            <person name="Higgins S."/>
            <person name="Loffler F."/>
        </authorList>
    </citation>
    <scope>NUCLEOTIDE SEQUENCE</scope>
</reference>
<protein>
    <submittedName>
        <fullName evidence="1">Uncharacterized protein</fullName>
    </submittedName>
</protein>